<dbReference type="RefSeq" id="WP_263371471.1">
    <property type="nucleotide sequence ID" value="NZ_JAGSYD010000003.1"/>
</dbReference>
<evidence type="ECO:0000313" key="6">
    <source>
        <dbReference type="Proteomes" id="UP001596391"/>
    </source>
</evidence>
<comment type="similarity">
    <text evidence="2">Belongs to the BshC family.</text>
</comment>
<protein>
    <recommendedName>
        <fullName evidence="2">Putative cysteine ligase BshC</fullName>
        <ecNumber evidence="2">6.-.-.-</ecNumber>
    </recommendedName>
</protein>
<keyword evidence="6" id="KW-1185">Reference proteome</keyword>
<accession>A0ABW1Z6T7</accession>
<feature type="domain" description="Bacillithiol biosynthesis BshC C-terminal coiled-coil" evidence="4">
    <location>
        <begin position="383"/>
        <end position="530"/>
    </location>
</feature>
<dbReference type="EC" id="6.-.-.-" evidence="2"/>
<dbReference type="Proteomes" id="UP001596391">
    <property type="component" value="Unassembled WGS sequence"/>
</dbReference>
<dbReference type="EMBL" id="JBHSWI010000001">
    <property type="protein sequence ID" value="MFC6645077.1"/>
    <property type="molecule type" value="Genomic_DNA"/>
</dbReference>
<proteinExistence type="inferred from homology"/>
<evidence type="ECO:0000259" key="3">
    <source>
        <dbReference type="Pfam" id="PF10079"/>
    </source>
</evidence>
<dbReference type="Pfam" id="PF24850">
    <property type="entry name" value="CC_BshC"/>
    <property type="match status" value="1"/>
</dbReference>
<evidence type="ECO:0000313" key="5">
    <source>
        <dbReference type="EMBL" id="MFC6645077.1"/>
    </source>
</evidence>
<comment type="caution">
    <text evidence="5">The sequence shown here is derived from an EMBL/GenBank/DDBJ whole genome shotgun (WGS) entry which is preliminary data.</text>
</comment>
<dbReference type="NCBIfam" id="TIGR03998">
    <property type="entry name" value="thiol_BshC"/>
    <property type="match status" value="1"/>
</dbReference>
<dbReference type="HAMAP" id="MF_01867">
    <property type="entry name" value="BshC"/>
    <property type="match status" value="1"/>
</dbReference>
<evidence type="ECO:0000256" key="1">
    <source>
        <dbReference type="ARBA" id="ARBA00022598"/>
    </source>
</evidence>
<gene>
    <name evidence="2 5" type="primary">bshC</name>
    <name evidence="5" type="ORF">ACFQBQ_05610</name>
</gene>
<sequence>MTAECFPISHVPGTSALFRAFCEGATNDAARQSLAEWYPAKPFTNDWAMQSPTLPAEHRGALADALKIQATKFAAGEAALANIEKLREGAATVVTGQQVGLFGGPLLTLLKASTAIRKAKDATEASGREHVPVFWLASEDHDLAEVDQAAFLTKTEVETISLDLKAERPVPVGGLPIDAEGTLDARLDYACDLFAWGPFADTLREAYAAGETLASAFGKLLTKVFAPFGLIVMDAAGREFHALGAKALRGAIENAAELEAALLTRTSELESQGFHAQVLVAAGHSLLFLLDAETGARQALKRSGDEWKAGAKTYSTADLLAILAAEPERISPNALLRPVFQDTILPTAAYVGGPAEVAYFAQSAVVFEQLLGRITPVLPRLSATLIEPTIAKVMEQHEVDVRGVWDAKTVDALALKFGARALPIEAKRKLAAVGNAMDAELTALTEYAEGLNAELAKAAGVSASKMRYQMNRLRRMAASFELQKEASLRKHAAAIMLHLLPDGHLQERVLAGAWFLAKDEGSLLDTLVEYAGLECPGHRVLFL</sequence>
<dbReference type="Pfam" id="PF10079">
    <property type="entry name" value="Rossmann-like_BshC"/>
    <property type="match status" value="1"/>
</dbReference>
<evidence type="ECO:0000259" key="4">
    <source>
        <dbReference type="Pfam" id="PF24850"/>
    </source>
</evidence>
<evidence type="ECO:0000256" key="2">
    <source>
        <dbReference type="HAMAP-Rule" id="MF_01867"/>
    </source>
</evidence>
<dbReference type="InterPro" id="IPR055398">
    <property type="entry name" value="Rossmann-like_BshC"/>
</dbReference>
<name>A0ABW1Z6T7_9BACT</name>
<feature type="domain" description="Bacillithiol biosynthesis BshC N-terminal Rossmann-like" evidence="3">
    <location>
        <begin position="34"/>
        <end position="381"/>
    </location>
</feature>
<dbReference type="InterPro" id="IPR055399">
    <property type="entry name" value="CC_BshC"/>
</dbReference>
<organism evidence="5 6">
    <name type="scientific">Granulicella cerasi</name>
    <dbReference type="NCBI Taxonomy" id="741063"/>
    <lineage>
        <taxon>Bacteria</taxon>
        <taxon>Pseudomonadati</taxon>
        <taxon>Acidobacteriota</taxon>
        <taxon>Terriglobia</taxon>
        <taxon>Terriglobales</taxon>
        <taxon>Acidobacteriaceae</taxon>
        <taxon>Granulicella</taxon>
    </lineage>
</organism>
<dbReference type="InterPro" id="IPR011199">
    <property type="entry name" value="Bacillithiol_biosynth_BshC"/>
</dbReference>
<reference evidence="6" key="1">
    <citation type="journal article" date="2019" name="Int. J. Syst. Evol. Microbiol.">
        <title>The Global Catalogue of Microorganisms (GCM) 10K type strain sequencing project: providing services to taxonomists for standard genome sequencing and annotation.</title>
        <authorList>
            <consortium name="The Broad Institute Genomics Platform"/>
            <consortium name="The Broad Institute Genome Sequencing Center for Infectious Disease"/>
            <person name="Wu L."/>
            <person name="Ma J."/>
        </authorList>
    </citation>
    <scope>NUCLEOTIDE SEQUENCE [LARGE SCALE GENOMIC DNA]</scope>
    <source>
        <strain evidence="6">CGMCC 1.16026</strain>
    </source>
</reference>
<keyword evidence="1 2" id="KW-0436">Ligase</keyword>